<dbReference type="InterPro" id="IPR036271">
    <property type="entry name" value="Tet_transcr_reg_TetR-rel_C_sf"/>
</dbReference>
<dbReference type="PANTHER" id="PTHR30055:SF234">
    <property type="entry name" value="HTH-TYPE TRANSCRIPTIONAL REGULATOR BETI"/>
    <property type="match status" value="1"/>
</dbReference>
<dbReference type="OrthoDB" id="7252896at2"/>
<dbReference type="SUPFAM" id="SSF46689">
    <property type="entry name" value="Homeodomain-like"/>
    <property type="match status" value="1"/>
</dbReference>
<feature type="DNA-binding region" description="H-T-H motif" evidence="4">
    <location>
        <begin position="58"/>
        <end position="77"/>
    </location>
</feature>
<dbReference type="InterPro" id="IPR001647">
    <property type="entry name" value="HTH_TetR"/>
</dbReference>
<dbReference type="AlphaFoldDB" id="A0A365H7L3"/>
<dbReference type="PROSITE" id="PS50977">
    <property type="entry name" value="HTH_TETR_2"/>
    <property type="match status" value="1"/>
</dbReference>
<feature type="region of interest" description="Disordered" evidence="5">
    <location>
        <begin position="1"/>
        <end position="36"/>
    </location>
</feature>
<keyword evidence="1" id="KW-0805">Transcription regulation</keyword>
<dbReference type="GO" id="GO:0000976">
    <property type="term" value="F:transcription cis-regulatory region binding"/>
    <property type="evidence" value="ECO:0007669"/>
    <property type="project" value="TreeGrafter"/>
</dbReference>
<dbReference type="RefSeq" id="WP_111865426.1">
    <property type="nucleotide sequence ID" value="NZ_QLYX01000004.1"/>
</dbReference>
<evidence type="ECO:0000259" key="6">
    <source>
        <dbReference type="PROSITE" id="PS50977"/>
    </source>
</evidence>
<evidence type="ECO:0000313" key="7">
    <source>
        <dbReference type="EMBL" id="RAY15095.1"/>
    </source>
</evidence>
<dbReference type="Pfam" id="PF00440">
    <property type="entry name" value="TetR_N"/>
    <property type="match status" value="1"/>
</dbReference>
<dbReference type="InterPro" id="IPR050109">
    <property type="entry name" value="HTH-type_TetR-like_transc_reg"/>
</dbReference>
<reference evidence="7 8" key="1">
    <citation type="submission" date="2018-06" db="EMBL/GenBank/DDBJ databases">
        <title>Actinomadura craniellae sp. nov. isolated from marine sponge Craniella sp.</title>
        <authorList>
            <person name="Li L."/>
            <person name="Xu Q.H."/>
            <person name="Lin H.W."/>
            <person name="Lu Y.H."/>
        </authorList>
    </citation>
    <scope>NUCLEOTIDE SEQUENCE [LARGE SCALE GENOMIC DNA]</scope>
    <source>
        <strain evidence="7 8">LHW63021</strain>
    </source>
</reference>
<dbReference type="Proteomes" id="UP000251891">
    <property type="component" value="Unassembled WGS sequence"/>
</dbReference>
<dbReference type="EMBL" id="QLYX01000004">
    <property type="protein sequence ID" value="RAY15095.1"/>
    <property type="molecule type" value="Genomic_DNA"/>
</dbReference>
<protein>
    <submittedName>
        <fullName evidence="7">TetR/AcrR family transcriptional regulator</fullName>
    </submittedName>
</protein>
<evidence type="ECO:0000256" key="3">
    <source>
        <dbReference type="ARBA" id="ARBA00023163"/>
    </source>
</evidence>
<keyword evidence="3" id="KW-0804">Transcription</keyword>
<feature type="domain" description="HTH tetR-type" evidence="6">
    <location>
        <begin position="35"/>
        <end position="95"/>
    </location>
</feature>
<accession>A0A365H7L3</accession>
<name>A0A365H7L3_9ACTN</name>
<sequence>MINVQGGSLDLADGQADVGPGGPPRTPAGRPERREQTRTALLAAARRLWAERGIHGASLDDVAAAAGLTKGAVYSNFSGKTDLLLALLEQRIQAMVGVEAEIYGALHADGTPPQERLEQAGEAYSRHLGSDEARLLSLLMGELWLYGMRHRAPGRRLADWYEGRRDGLAEGLEEVDGLLPEERATLALAVDLGLALQHLLDPERVPADLYSAGLRLILGPAMR</sequence>
<dbReference type="SUPFAM" id="SSF48498">
    <property type="entry name" value="Tetracyclin repressor-like, C-terminal domain"/>
    <property type="match status" value="1"/>
</dbReference>
<organism evidence="7 8">
    <name type="scientific">Actinomadura craniellae</name>
    <dbReference type="NCBI Taxonomy" id="2231787"/>
    <lineage>
        <taxon>Bacteria</taxon>
        <taxon>Bacillati</taxon>
        <taxon>Actinomycetota</taxon>
        <taxon>Actinomycetes</taxon>
        <taxon>Streptosporangiales</taxon>
        <taxon>Thermomonosporaceae</taxon>
        <taxon>Actinomadura</taxon>
    </lineage>
</organism>
<keyword evidence="2 4" id="KW-0238">DNA-binding</keyword>
<evidence type="ECO:0000256" key="1">
    <source>
        <dbReference type="ARBA" id="ARBA00023015"/>
    </source>
</evidence>
<dbReference type="PANTHER" id="PTHR30055">
    <property type="entry name" value="HTH-TYPE TRANSCRIPTIONAL REGULATOR RUTR"/>
    <property type="match status" value="1"/>
</dbReference>
<evidence type="ECO:0000256" key="4">
    <source>
        <dbReference type="PROSITE-ProRule" id="PRU00335"/>
    </source>
</evidence>
<evidence type="ECO:0000256" key="2">
    <source>
        <dbReference type="ARBA" id="ARBA00023125"/>
    </source>
</evidence>
<dbReference type="InterPro" id="IPR009057">
    <property type="entry name" value="Homeodomain-like_sf"/>
</dbReference>
<dbReference type="GO" id="GO:0003700">
    <property type="term" value="F:DNA-binding transcription factor activity"/>
    <property type="evidence" value="ECO:0007669"/>
    <property type="project" value="TreeGrafter"/>
</dbReference>
<evidence type="ECO:0000256" key="5">
    <source>
        <dbReference type="SAM" id="MobiDB-lite"/>
    </source>
</evidence>
<dbReference type="PRINTS" id="PR00455">
    <property type="entry name" value="HTHTETR"/>
</dbReference>
<proteinExistence type="predicted"/>
<dbReference type="Gene3D" id="1.10.357.10">
    <property type="entry name" value="Tetracycline Repressor, domain 2"/>
    <property type="match status" value="1"/>
</dbReference>
<gene>
    <name evidence="7" type="ORF">DPM19_10200</name>
</gene>
<comment type="caution">
    <text evidence="7">The sequence shown here is derived from an EMBL/GenBank/DDBJ whole genome shotgun (WGS) entry which is preliminary data.</text>
</comment>
<evidence type="ECO:0000313" key="8">
    <source>
        <dbReference type="Proteomes" id="UP000251891"/>
    </source>
</evidence>
<keyword evidence="8" id="KW-1185">Reference proteome</keyword>